<keyword evidence="3" id="KW-1185">Reference proteome</keyword>
<evidence type="ECO:0000256" key="1">
    <source>
        <dbReference type="SAM" id="MobiDB-lite"/>
    </source>
</evidence>
<organism evidence="2 3">
    <name type="scientific">Octopus vulgaris</name>
    <name type="common">Common octopus</name>
    <dbReference type="NCBI Taxonomy" id="6645"/>
    <lineage>
        <taxon>Eukaryota</taxon>
        <taxon>Metazoa</taxon>
        <taxon>Spiralia</taxon>
        <taxon>Lophotrochozoa</taxon>
        <taxon>Mollusca</taxon>
        <taxon>Cephalopoda</taxon>
        <taxon>Coleoidea</taxon>
        <taxon>Octopodiformes</taxon>
        <taxon>Octopoda</taxon>
        <taxon>Incirrata</taxon>
        <taxon>Octopodidae</taxon>
        <taxon>Octopus</taxon>
    </lineage>
</organism>
<dbReference type="Proteomes" id="UP001162480">
    <property type="component" value="Chromosome 7"/>
</dbReference>
<protein>
    <submittedName>
        <fullName evidence="2">Uncharacterized protein</fullName>
    </submittedName>
</protein>
<name>A0AA36F4I0_OCTVU</name>
<sequence>MIRGKIAKLAKDLSLECDVEYIEDMIDQESEELTNEELSELGKKRVEEERREVEKEEEMPERSFTTKGL</sequence>
<evidence type="ECO:0000313" key="3">
    <source>
        <dbReference type="Proteomes" id="UP001162480"/>
    </source>
</evidence>
<feature type="compositionally biased region" description="Acidic residues" evidence="1">
    <location>
        <begin position="30"/>
        <end position="39"/>
    </location>
</feature>
<evidence type="ECO:0000313" key="2">
    <source>
        <dbReference type="EMBL" id="CAI9725436.1"/>
    </source>
</evidence>
<gene>
    <name evidence="2" type="ORF">OCTVUL_1B029635</name>
</gene>
<dbReference type="AlphaFoldDB" id="A0AA36F4I0"/>
<feature type="compositionally biased region" description="Basic and acidic residues" evidence="1">
    <location>
        <begin position="40"/>
        <end position="54"/>
    </location>
</feature>
<dbReference type="EMBL" id="OX597820">
    <property type="protein sequence ID" value="CAI9725436.1"/>
    <property type="molecule type" value="Genomic_DNA"/>
</dbReference>
<feature type="region of interest" description="Disordered" evidence="1">
    <location>
        <begin position="30"/>
        <end position="69"/>
    </location>
</feature>
<proteinExistence type="predicted"/>
<accession>A0AA36F4I0</accession>
<reference evidence="2" key="1">
    <citation type="submission" date="2023-08" db="EMBL/GenBank/DDBJ databases">
        <authorList>
            <person name="Alioto T."/>
            <person name="Alioto T."/>
            <person name="Gomez Garrido J."/>
        </authorList>
    </citation>
    <scope>NUCLEOTIDE SEQUENCE</scope>
</reference>